<feature type="non-terminal residue" evidence="1">
    <location>
        <position position="1"/>
    </location>
</feature>
<gene>
    <name evidence="1" type="ORF">LCGC14_2657140</name>
</gene>
<dbReference type="AlphaFoldDB" id="A0A0F8ZT03"/>
<reference evidence="1" key="1">
    <citation type="journal article" date="2015" name="Nature">
        <title>Complex archaea that bridge the gap between prokaryotes and eukaryotes.</title>
        <authorList>
            <person name="Spang A."/>
            <person name="Saw J.H."/>
            <person name="Jorgensen S.L."/>
            <person name="Zaremba-Niedzwiedzka K."/>
            <person name="Martijn J."/>
            <person name="Lind A.E."/>
            <person name="van Eijk R."/>
            <person name="Schleper C."/>
            <person name="Guy L."/>
            <person name="Ettema T.J."/>
        </authorList>
    </citation>
    <scope>NUCLEOTIDE SEQUENCE</scope>
</reference>
<name>A0A0F8ZT03_9ZZZZ</name>
<proteinExistence type="predicted"/>
<comment type="caution">
    <text evidence="1">The sequence shown here is derived from an EMBL/GenBank/DDBJ whole genome shotgun (WGS) entry which is preliminary data.</text>
</comment>
<protein>
    <submittedName>
        <fullName evidence="1">Uncharacterized protein</fullName>
    </submittedName>
</protein>
<organism evidence="1">
    <name type="scientific">marine sediment metagenome</name>
    <dbReference type="NCBI Taxonomy" id="412755"/>
    <lineage>
        <taxon>unclassified sequences</taxon>
        <taxon>metagenomes</taxon>
        <taxon>ecological metagenomes</taxon>
    </lineage>
</organism>
<evidence type="ECO:0000313" key="1">
    <source>
        <dbReference type="EMBL" id="KKK96997.1"/>
    </source>
</evidence>
<dbReference type="EMBL" id="LAZR01046240">
    <property type="protein sequence ID" value="KKK96997.1"/>
    <property type="molecule type" value="Genomic_DNA"/>
</dbReference>
<sequence>IEIDGGVVALVSADYSGASEEFAVATEASGASTTHELMLVPRQILSST</sequence>
<accession>A0A0F8ZT03</accession>